<feature type="transmembrane region" description="Helical" evidence="7">
    <location>
        <begin position="6"/>
        <end position="31"/>
    </location>
</feature>
<accession>A0ABT9VLR1</accession>
<comment type="subcellular location">
    <subcellularLocation>
        <location evidence="1">Cell membrane</location>
        <topology evidence="1">Multi-pass membrane protein</topology>
    </subcellularLocation>
</comment>
<keyword evidence="3 8" id="KW-0808">Transferase</keyword>
<feature type="transmembrane region" description="Helical" evidence="7">
    <location>
        <begin position="128"/>
        <end position="148"/>
    </location>
</feature>
<evidence type="ECO:0000313" key="8">
    <source>
        <dbReference type="EMBL" id="MDQ0161909.1"/>
    </source>
</evidence>
<organism evidence="8 9">
    <name type="scientific">Aeribacillus alveayuensis</name>
    <dbReference type="NCBI Taxonomy" id="279215"/>
    <lineage>
        <taxon>Bacteria</taxon>
        <taxon>Bacillati</taxon>
        <taxon>Bacillota</taxon>
        <taxon>Bacilli</taxon>
        <taxon>Bacillales</taxon>
        <taxon>Bacillaceae</taxon>
        <taxon>Aeribacillus</taxon>
    </lineage>
</organism>
<feature type="transmembrane region" description="Helical" evidence="7">
    <location>
        <begin position="229"/>
        <end position="252"/>
    </location>
</feature>
<dbReference type="PROSITE" id="PS01348">
    <property type="entry name" value="MRAY_2"/>
    <property type="match status" value="1"/>
</dbReference>
<feature type="transmembrane region" description="Helical" evidence="7">
    <location>
        <begin position="203"/>
        <end position="223"/>
    </location>
</feature>
<feature type="transmembrane region" description="Helical" evidence="7">
    <location>
        <begin position="43"/>
        <end position="64"/>
    </location>
</feature>
<dbReference type="InterPro" id="IPR018480">
    <property type="entry name" value="PNAcMuramoyl-5peptid_Trfase_CS"/>
</dbReference>
<proteinExistence type="predicted"/>
<comment type="caution">
    <text evidence="8">The sequence shown here is derived from an EMBL/GenBank/DDBJ whole genome shotgun (WGS) entry which is preliminary data.</text>
</comment>
<dbReference type="Proteomes" id="UP001225646">
    <property type="component" value="Unassembled WGS sequence"/>
</dbReference>
<dbReference type="PANTHER" id="PTHR22926">
    <property type="entry name" value="PHOSPHO-N-ACETYLMURAMOYL-PENTAPEPTIDE-TRANSFERASE"/>
    <property type="match status" value="1"/>
</dbReference>
<evidence type="ECO:0000313" key="9">
    <source>
        <dbReference type="Proteomes" id="UP001225646"/>
    </source>
</evidence>
<keyword evidence="6 7" id="KW-0472">Membrane</keyword>
<dbReference type="EC" id="2.7.8.33" evidence="8"/>
<evidence type="ECO:0000256" key="6">
    <source>
        <dbReference type="ARBA" id="ARBA00023136"/>
    </source>
</evidence>
<evidence type="ECO:0000256" key="5">
    <source>
        <dbReference type="ARBA" id="ARBA00022989"/>
    </source>
</evidence>
<name>A0ABT9VLR1_9BACI</name>
<feature type="transmembrane region" description="Helical" evidence="7">
    <location>
        <begin position="155"/>
        <end position="173"/>
    </location>
</feature>
<keyword evidence="4 7" id="KW-0812">Transmembrane</keyword>
<dbReference type="EMBL" id="JAUSTR010000002">
    <property type="protein sequence ID" value="MDQ0161909.1"/>
    <property type="molecule type" value="Genomic_DNA"/>
</dbReference>
<evidence type="ECO:0000256" key="4">
    <source>
        <dbReference type="ARBA" id="ARBA00022692"/>
    </source>
</evidence>
<dbReference type="GO" id="GO:0036380">
    <property type="term" value="F:UDP-N-acetylglucosamine-undecaprenyl-phosphate N-acetylglucosaminephosphotransferase activity"/>
    <property type="evidence" value="ECO:0007669"/>
    <property type="project" value="UniProtKB-EC"/>
</dbReference>
<dbReference type="CDD" id="cd06853">
    <property type="entry name" value="GT_WecA_like"/>
    <property type="match status" value="1"/>
</dbReference>
<evidence type="ECO:0000256" key="2">
    <source>
        <dbReference type="ARBA" id="ARBA00022475"/>
    </source>
</evidence>
<feature type="transmembrane region" description="Helical" evidence="7">
    <location>
        <begin position="179"/>
        <end position="196"/>
    </location>
</feature>
<dbReference type="Pfam" id="PF00953">
    <property type="entry name" value="Glycos_transf_4"/>
    <property type="match status" value="1"/>
</dbReference>
<sequence length="355" mass="39828">MELFLKLFVVFFISLSITPFIIKFAFILGAVDSPSKRKVHKIAMPRLGGLAIVLAFYVGVLLFIPESMYLKGVLVGSFIIAITGFLDDIFELNPKWKLMGQLLASFFVVSSGLYIKFMHIPFLGQVNIGWWGIPITFIWILVVTNSINLIDGLDGLAAGISIIVLSTIVYLSLPGQNFVVQMSLIMIFAILGFLIYNFYPAKVFMGDIGSLFLGFIISVLSLLEFKNVTLLSLLVPALILGVPLSDTFFAIVRRVINKKSISSADKSHLHHNILKLGFTHLQTVLIIYLISILFSLSAIIFSRSTVWISIIIIFCMLFFIEVMGEILELFGKNYKPLTKLFIKISAYVYKRDQNQ</sequence>
<evidence type="ECO:0000256" key="3">
    <source>
        <dbReference type="ARBA" id="ARBA00022679"/>
    </source>
</evidence>
<gene>
    <name evidence="8" type="ORF">J2S06_000983</name>
</gene>
<feature type="transmembrane region" description="Helical" evidence="7">
    <location>
        <begin position="273"/>
        <end position="300"/>
    </location>
</feature>
<feature type="transmembrane region" description="Helical" evidence="7">
    <location>
        <begin position="306"/>
        <end position="330"/>
    </location>
</feature>
<feature type="transmembrane region" description="Helical" evidence="7">
    <location>
        <begin position="102"/>
        <end position="122"/>
    </location>
</feature>
<dbReference type="PANTHER" id="PTHR22926:SF3">
    <property type="entry name" value="UNDECAPRENYL-PHOSPHATE ALPHA-N-ACETYLGLUCOSAMINYL 1-PHOSPHATE TRANSFERASE"/>
    <property type="match status" value="1"/>
</dbReference>
<keyword evidence="9" id="KW-1185">Reference proteome</keyword>
<reference evidence="8 9" key="1">
    <citation type="submission" date="2023-07" db="EMBL/GenBank/DDBJ databases">
        <title>Genomic Encyclopedia of Type Strains, Phase IV (KMG-IV): sequencing the most valuable type-strain genomes for metagenomic binning, comparative biology and taxonomic classification.</title>
        <authorList>
            <person name="Goeker M."/>
        </authorList>
    </citation>
    <scope>NUCLEOTIDE SEQUENCE [LARGE SCALE GENOMIC DNA]</scope>
    <source>
        <strain evidence="8 9">DSM 19092</strain>
    </source>
</reference>
<keyword evidence="2" id="KW-1003">Cell membrane</keyword>
<dbReference type="InterPro" id="IPR000715">
    <property type="entry name" value="Glycosyl_transferase_4"/>
</dbReference>
<evidence type="ECO:0000256" key="7">
    <source>
        <dbReference type="SAM" id="Phobius"/>
    </source>
</evidence>
<dbReference type="RefSeq" id="WP_419151487.1">
    <property type="nucleotide sequence ID" value="NZ_JAUSTR010000002.1"/>
</dbReference>
<feature type="transmembrane region" description="Helical" evidence="7">
    <location>
        <begin position="70"/>
        <end position="90"/>
    </location>
</feature>
<protein>
    <submittedName>
        <fullName evidence="8">UDP-GlcNAc:undecaprenyl-phosphate GlcNAc-1-phosphate transferase</fullName>
        <ecNumber evidence="8">2.7.8.33</ecNumber>
    </submittedName>
</protein>
<keyword evidence="5 7" id="KW-1133">Transmembrane helix</keyword>
<evidence type="ECO:0000256" key="1">
    <source>
        <dbReference type="ARBA" id="ARBA00004651"/>
    </source>
</evidence>